<evidence type="ECO:0000313" key="3">
    <source>
        <dbReference type="Proteomes" id="UP001229346"/>
    </source>
</evidence>
<evidence type="ECO:0000313" key="2">
    <source>
        <dbReference type="EMBL" id="MDQ0115355.1"/>
    </source>
</evidence>
<name>A0ABT9U6T8_PAEHA</name>
<organism evidence="2 3">
    <name type="scientific">Paenibacillus harenae</name>
    <dbReference type="NCBI Taxonomy" id="306543"/>
    <lineage>
        <taxon>Bacteria</taxon>
        <taxon>Bacillati</taxon>
        <taxon>Bacillota</taxon>
        <taxon>Bacilli</taxon>
        <taxon>Bacillales</taxon>
        <taxon>Paenibacillaceae</taxon>
        <taxon>Paenibacillus</taxon>
    </lineage>
</organism>
<keyword evidence="3" id="KW-1185">Reference proteome</keyword>
<dbReference type="EMBL" id="JAUSSU010000010">
    <property type="protein sequence ID" value="MDQ0115355.1"/>
    <property type="molecule type" value="Genomic_DNA"/>
</dbReference>
<dbReference type="Proteomes" id="UP001229346">
    <property type="component" value="Unassembled WGS sequence"/>
</dbReference>
<protein>
    <submittedName>
        <fullName evidence="2">Uncharacterized protein</fullName>
    </submittedName>
</protein>
<dbReference type="RefSeq" id="WP_307206918.1">
    <property type="nucleotide sequence ID" value="NZ_JAUSSU010000010.1"/>
</dbReference>
<accession>A0ABT9U6T8</accession>
<comment type="caution">
    <text evidence="2">The sequence shown here is derived from an EMBL/GenBank/DDBJ whole genome shotgun (WGS) entry which is preliminary data.</text>
</comment>
<evidence type="ECO:0000256" key="1">
    <source>
        <dbReference type="SAM" id="Phobius"/>
    </source>
</evidence>
<keyword evidence="1" id="KW-0472">Membrane</keyword>
<keyword evidence="1" id="KW-0812">Transmembrane</keyword>
<feature type="transmembrane region" description="Helical" evidence="1">
    <location>
        <begin position="33"/>
        <end position="52"/>
    </location>
</feature>
<reference evidence="2 3" key="1">
    <citation type="submission" date="2023-07" db="EMBL/GenBank/DDBJ databases">
        <title>Sorghum-associated microbial communities from plants grown in Nebraska, USA.</title>
        <authorList>
            <person name="Schachtman D."/>
        </authorList>
    </citation>
    <scope>NUCLEOTIDE SEQUENCE [LARGE SCALE GENOMIC DNA]</scope>
    <source>
        <strain evidence="2 3">CC482</strain>
    </source>
</reference>
<sequence>MSIAFLPLSAVIGPFGDALLVYALAWKNGVNPFPLVLVSIGIAFAAVGDYDLHACVQSRLLGKLFFYLADRDGIRLVLEACVEPFAWDRRLNGYRIRRLRARPSRWEASLVSSD</sequence>
<gene>
    <name evidence="2" type="ORF">J2T15_004813</name>
</gene>
<proteinExistence type="predicted"/>
<keyword evidence="1" id="KW-1133">Transmembrane helix</keyword>